<proteinExistence type="predicted"/>
<protein>
    <recommendedName>
        <fullName evidence="4">C-type lectin domain-containing protein</fullName>
    </recommendedName>
</protein>
<keyword evidence="1" id="KW-0732">Signal</keyword>
<feature type="chain" id="PRO_5045309538" description="C-type lectin domain-containing protein" evidence="1">
    <location>
        <begin position="31"/>
        <end position="998"/>
    </location>
</feature>
<evidence type="ECO:0008006" key="4">
    <source>
        <dbReference type="Google" id="ProtNLM"/>
    </source>
</evidence>
<reference evidence="2 3" key="2">
    <citation type="submission" date="2024-03" db="EMBL/GenBank/DDBJ databases">
        <title>The Genome Sequence of Enterococcus sp. DIV0727d.</title>
        <authorList>
            <consortium name="The Broad Institute Genomics Platform"/>
            <consortium name="The Broad Institute Microbial Omics Core"/>
            <consortium name="The Broad Institute Genomic Center for Infectious Diseases"/>
            <person name="Earl A."/>
            <person name="Manson A."/>
            <person name="Gilmore M."/>
            <person name="Schwartman J."/>
            <person name="Shea T."/>
            <person name="Abouelleil A."/>
            <person name="Cao P."/>
            <person name="Chapman S."/>
            <person name="Cusick C."/>
            <person name="Young S."/>
            <person name="Neafsey D."/>
            <person name="Nusbaum C."/>
            <person name="Birren B."/>
        </authorList>
    </citation>
    <scope>NUCLEOTIDE SEQUENCE [LARGE SCALE GENOMIC DNA]</scope>
    <source>
        <strain evidence="2 3">12C11_DIV0727</strain>
    </source>
</reference>
<dbReference type="PANTHER" id="PTHR22802:SF396">
    <property type="entry name" value="C-TYPE LECTIN DOMAIN-CONTAINING PROTEIN"/>
    <property type="match status" value="1"/>
</dbReference>
<gene>
    <name evidence="2" type="ORF">A5866_002473</name>
</gene>
<dbReference type="RefSeq" id="WP_339099682.1">
    <property type="nucleotide sequence ID" value="NZ_CP147248.1"/>
</dbReference>
<evidence type="ECO:0000256" key="1">
    <source>
        <dbReference type="SAM" id="SignalP"/>
    </source>
</evidence>
<reference evidence="3" key="1">
    <citation type="submission" date="2017-05" db="EMBL/GenBank/DDBJ databases">
        <title>The Genome Sequence of EEnterococcus faecalis 9F2_4866.</title>
        <authorList>
            <consortium name="The Broad Institute Genomics Platform"/>
            <consortium name="The Broad Institute Genomic Center for Infectious Diseases"/>
            <person name="Earl A."/>
            <person name="Manson A."/>
            <person name="Schwartman J."/>
            <person name="Gilmore M."/>
            <person name="Abouelleil A."/>
            <person name="Cao P."/>
            <person name="Chapman S."/>
            <person name="Cusick C."/>
            <person name="Shea T."/>
            <person name="Young S."/>
            <person name="Neafsey D."/>
            <person name="Nusbaum C."/>
            <person name="Birren B."/>
        </authorList>
    </citation>
    <scope>NUCLEOTIDE SEQUENCE [LARGE SCALE GENOMIC DNA]</scope>
    <source>
        <strain evidence="3">12C11_DIV0727</strain>
    </source>
</reference>
<evidence type="ECO:0000313" key="2">
    <source>
        <dbReference type="EMBL" id="WYJ87377.1"/>
    </source>
</evidence>
<feature type="signal peptide" evidence="1">
    <location>
        <begin position="1"/>
        <end position="30"/>
    </location>
</feature>
<accession>A0ABZ2TD15</accession>
<dbReference type="EMBL" id="CP147248">
    <property type="protein sequence ID" value="WYJ87377.1"/>
    <property type="molecule type" value="Genomic_DNA"/>
</dbReference>
<dbReference type="Gene3D" id="3.10.20.320">
    <property type="entry name" value="Putative peptidoglycan bound protein (lpxtg motif)"/>
    <property type="match status" value="1"/>
</dbReference>
<keyword evidence="3" id="KW-1185">Reference proteome</keyword>
<organism evidence="2 3">
    <name type="scientific">Candidatus Enterococcus lemimoniae</name>
    <dbReference type="NCBI Taxonomy" id="1834167"/>
    <lineage>
        <taxon>Bacteria</taxon>
        <taxon>Bacillati</taxon>
        <taxon>Bacillota</taxon>
        <taxon>Bacilli</taxon>
        <taxon>Lactobacillales</taxon>
        <taxon>Enterococcaceae</taxon>
        <taxon>Enterococcus</taxon>
    </lineage>
</organism>
<dbReference type="PANTHER" id="PTHR22802">
    <property type="entry name" value="C-TYPE LECTIN SUPERFAMILY MEMBER"/>
    <property type="match status" value="1"/>
</dbReference>
<sequence>MKKKKSNYWKIVLILVSCIVTCSISNFSYAASEIKGDFEVKRSRNDIKLVSVNISEDLSKYTKSIEVVTPKSIALSNGNTAVLPSNWTYYKNETSNTSSKNSYTFSSNGSSANVTQLVNLLQSLNFTIDKDTFVEGDNIEVLFHNKILTSRVDDDNITHYYSFVPYSDIGVNEMTWSDAYNYAKTTKYRGLKGYLATITSNQEQSFIYNNIAKVAGWLGGTRALNSNSKISDQDQLDVNSLNISSSTANKWYWADGPEAGTVFFNNAKYNAATDYSVPNIYNWFSNSKNGLSADYVEPNNYNGVEAYLQFAHGGDHWNDLALNSTLPDGLYIEYSQYGNQEETIKDETDFVINKTIPEDTIFKIERQNNTAKIVDATVYESLANYSKSIELIVPNAFSLSNLDNLKLPSKWTYFLNETSPGEKKSWTFSSNGNLATASDINLLLESVNFTVNQTDLKDDQQVEILFHNKILTSRVDDDGITHYYSYVPYKELGVSKMTWKDAYNYAKTLNYKGLTGYLTTITSQEEQDFIYDNIAKNPGWLGGTRSLIGTEKILDPIKIDSILNIDATQANKWYWADGPESGKNFFDNTIYNSKIDYAVPGEFNNFSNIRNGSPASTIEPNNYNNQEAYLQFAFVNAGRFWNDLSENTELLSGFYVEYSSYNSQKESNVDETDIVYSSGIPQPISIEYTDADGNKLREATTFNGTSYRLNTNLLDKYPVIDNYHPKSLTNKDTGKESSLPIIATSKLQNYRIIYEKTVVKMTVNYIDKNDKKAIFSKALVDSTTKSGDEKAVNAGDSIAKIISTFITDGDLKLNFDGYDDVAVDSYITNTEANAQEYTKVPTTDFSITYYYKPVTKLVSVPEKINFGIIDPRLLLNKETVIYPSDRLIENVKILNTNRTVNWTLHAQLSQPFQRNTDNRLLDGQLFYQNADKTKTIISTSDNILSTQKAKKPLQEFITILGNSIEEVGIGMNISRTQRDYIGNYIGYLTWQLTTDPIR</sequence>
<dbReference type="Gene3D" id="3.10.100.10">
    <property type="entry name" value="Mannose-Binding Protein A, subunit A"/>
    <property type="match status" value="2"/>
</dbReference>
<evidence type="ECO:0000313" key="3">
    <source>
        <dbReference type="Proteomes" id="UP000195080"/>
    </source>
</evidence>
<dbReference type="InterPro" id="IPR051004">
    <property type="entry name" value="DC-SIGN_domain-containing"/>
</dbReference>
<dbReference type="InterPro" id="IPR016186">
    <property type="entry name" value="C-type_lectin-like/link_sf"/>
</dbReference>
<dbReference type="SUPFAM" id="SSF56436">
    <property type="entry name" value="C-type lectin-like"/>
    <property type="match status" value="2"/>
</dbReference>
<name>A0ABZ2TD15_9ENTE</name>
<dbReference type="InterPro" id="IPR016187">
    <property type="entry name" value="CTDL_fold"/>
</dbReference>
<dbReference type="Proteomes" id="UP000195080">
    <property type="component" value="Chromosome"/>
</dbReference>